<keyword evidence="1" id="KW-1133">Transmembrane helix</keyword>
<sequence>MKFQTIITKSLSAISRRVSTAAINKTVEIKNQGNDKSSYQVTTSFHVITVEIKKELSDLTDKISSVGISYMELQKIEGRVISFIIDEFEKHKSYLGNTNRFWQNNKSKFNSFLDDEIDDVTSAFNIRMLVLKQNAKSRRRKALWEIGKMVLSGIIGGLITLYLRIKFSP</sequence>
<reference evidence="2 3" key="2">
    <citation type="journal article" date="2016" name="Genome Announc.">
        <title>Genome Sequence of a Gram-Positive Diazotroph, Paenibacillus durus Type Strain ATCC 35681.</title>
        <authorList>
            <person name="Halim M.A."/>
            <person name="Rahman A.Y."/>
            <person name="Sim K.S."/>
            <person name="Yam H.C."/>
            <person name="Rahim A.A."/>
            <person name="Ghazali A.H."/>
            <person name="Najimudin N."/>
        </authorList>
    </citation>
    <scope>NUCLEOTIDE SEQUENCE [LARGE SCALE GENOMIC DNA]</scope>
    <source>
        <strain evidence="2 3">ATCC 35681</strain>
    </source>
</reference>
<keyword evidence="1" id="KW-0472">Membrane</keyword>
<gene>
    <name evidence="2" type="ORF">VK70_08830</name>
</gene>
<keyword evidence="1" id="KW-0812">Transmembrane</keyword>
<name>A0A0F7F9G6_PAEDU</name>
<evidence type="ECO:0000313" key="3">
    <source>
        <dbReference type="Proteomes" id="UP000034189"/>
    </source>
</evidence>
<protein>
    <submittedName>
        <fullName evidence="2">Uncharacterized protein</fullName>
    </submittedName>
</protein>
<dbReference type="AlphaFoldDB" id="A0A0F7F9G6"/>
<dbReference type="HOGENOM" id="CLU_1576943_0_0_9"/>
<evidence type="ECO:0000256" key="1">
    <source>
        <dbReference type="SAM" id="Phobius"/>
    </source>
</evidence>
<dbReference type="EMBL" id="CP011114">
    <property type="protein sequence ID" value="AKG34668.1"/>
    <property type="molecule type" value="Genomic_DNA"/>
</dbReference>
<organism evidence="2 3">
    <name type="scientific">Paenibacillus durus ATCC 35681</name>
    <dbReference type="NCBI Taxonomy" id="1333534"/>
    <lineage>
        <taxon>Bacteria</taxon>
        <taxon>Bacillati</taxon>
        <taxon>Bacillota</taxon>
        <taxon>Bacilli</taxon>
        <taxon>Bacillales</taxon>
        <taxon>Paenibacillaceae</taxon>
        <taxon>Paenibacillus</taxon>
    </lineage>
</organism>
<dbReference type="Proteomes" id="UP000034189">
    <property type="component" value="Chromosome"/>
</dbReference>
<dbReference type="RefSeq" id="WP_025693895.1">
    <property type="nucleotide sequence ID" value="NZ_ASQQ01000039.1"/>
</dbReference>
<dbReference type="PATRIC" id="fig|1333534.5.peg.1933"/>
<evidence type="ECO:0000313" key="2">
    <source>
        <dbReference type="EMBL" id="AKG34668.1"/>
    </source>
</evidence>
<accession>A0A0F7F9G6</accession>
<feature type="transmembrane region" description="Helical" evidence="1">
    <location>
        <begin position="142"/>
        <end position="163"/>
    </location>
</feature>
<proteinExistence type="predicted"/>
<reference evidence="2 3" key="1">
    <citation type="submission" date="2015-03" db="EMBL/GenBank/DDBJ databases">
        <authorList>
            <person name="Abdul Halim M."/>
        </authorList>
    </citation>
    <scope>NUCLEOTIDE SEQUENCE [LARGE SCALE GENOMIC DNA]</scope>
    <source>
        <strain evidence="2 3">ATCC 35681</strain>
    </source>
</reference>